<feature type="transmembrane region" description="Helical" evidence="7">
    <location>
        <begin position="26"/>
        <end position="46"/>
    </location>
</feature>
<evidence type="ECO:0000256" key="4">
    <source>
        <dbReference type="ARBA" id="ARBA00022692"/>
    </source>
</evidence>
<dbReference type="EMBL" id="CAADFE010000046">
    <property type="protein sequence ID" value="VFJ73186.1"/>
    <property type="molecule type" value="Genomic_DNA"/>
</dbReference>
<keyword evidence="8" id="KW-0645">Protease</keyword>
<feature type="transmembrane region" description="Helical" evidence="7">
    <location>
        <begin position="75"/>
        <end position="95"/>
    </location>
</feature>
<comment type="subcellular location">
    <subcellularLocation>
        <location evidence="1">Cell membrane</location>
        <topology evidence="1">Multi-pass membrane protein</topology>
    </subcellularLocation>
</comment>
<keyword evidence="4 7" id="KW-0812">Transmembrane</keyword>
<evidence type="ECO:0000256" key="3">
    <source>
        <dbReference type="ARBA" id="ARBA00022475"/>
    </source>
</evidence>
<evidence type="ECO:0000256" key="2">
    <source>
        <dbReference type="ARBA" id="ARBA00010350"/>
    </source>
</evidence>
<feature type="transmembrane region" description="Helical" evidence="7">
    <location>
        <begin position="193"/>
        <end position="220"/>
    </location>
</feature>
<feature type="transmembrane region" description="Helical" evidence="7">
    <location>
        <begin position="52"/>
        <end position="68"/>
    </location>
</feature>
<gene>
    <name evidence="8" type="ORF">BECKFW1821C_GA0114237_104622</name>
</gene>
<evidence type="ECO:0000256" key="7">
    <source>
        <dbReference type="RuleBase" id="RU004379"/>
    </source>
</evidence>
<dbReference type="PANTHER" id="PTHR23291">
    <property type="entry name" value="BAX INHIBITOR-RELATED"/>
    <property type="match status" value="1"/>
</dbReference>
<proteinExistence type="inferred from homology"/>
<dbReference type="Pfam" id="PF01027">
    <property type="entry name" value="Bax1-I"/>
    <property type="match status" value="1"/>
</dbReference>
<keyword evidence="8" id="KW-0378">Hydrolase</keyword>
<dbReference type="CDD" id="cd10433">
    <property type="entry name" value="YccA_like"/>
    <property type="match status" value="1"/>
</dbReference>
<dbReference type="GO" id="GO:0006508">
    <property type="term" value="P:proteolysis"/>
    <property type="evidence" value="ECO:0007669"/>
    <property type="project" value="UniProtKB-KW"/>
</dbReference>
<keyword evidence="5 7" id="KW-1133">Transmembrane helix</keyword>
<sequence>MSVSNYAVAQSAETTLVTNKLIRNTYTLLAMTLLFSAAMAGVSMAMNLPHPGLIITLVGYFGLLFLTAKLQNSVWGLVSVFALTGFMGITLGPVINAYLHAYANGSQLVMMAMGGTGAIFLGLSGYALTTRKDFSFLGGFLMVGILVAFLAGLGAAIFSLPGLSLAVSAMFVLLMSGLILWETSNIVHGGETNYIMATVTLYVSIYNLFTVLLHLLGAFAGED</sequence>
<comment type="similarity">
    <text evidence="2 7">Belongs to the BI1 family.</text>
</comment>
<keyword evidence="6 7" id="KW-0472">Membrane</keyword>
<evidence type="ECO:0000256" key="1">
    <source>
        <dbReference type="ARBA" id="ARBA00004651"/>
    </source>
</evidence>
<organism evidence="8">
    <name type="scientific">Candidatus Kentrum sp. FW</name>
    <dbReference type="NCBI Taxonomy" id="2126338"/>
    <lineage>
        <taxon>Bacteria</taxon>
        <taxon>Pseudomonadati</taxon>
        <taxon>Pseudomonadota</taxon>
        <taxon>Gammaproteobacteria</taxon>
        <taxon>Candidatus Kentrum</taxon>
    </lineage>
</organism>
<feature type="transmembrane region" description="Helical" evidence="7">
    <location>
        <begin position="163"/>
        <end position="181"/>
    </location>
</feature>
<feature type="transmembrane region" description="Helical" evidence="7">
    <location>
        <begin position="136"/>
        <end position="157"/>
    </location>
</feature>
<reference evidence="8" key="1">
    <citation type="submission" date="2019-02" db="EMBL/GenBank/DDBJ databases">
        <authorList>
            <person name="Gruber-Vodicka R. H."/>
            <person name="Seah K. B. B."/>
        </authorList>
    </citation>
    <scope>NUCLEOTIDE SEQUENCE</scope>
    <source>
        <strain evidence="8">BECK_BZ131</strain>
    </source>
</reference>
<dbReference type="GO" id="GO:0005886">
    <property type="term" value="C:plasma membrane"/>
    <property type="evidence" value="ECO:0007669"/>
    <property type="project" value="UniProtKB-SubCell"/>
</dbReference>
<keyword evidence="3" id="KW-1003">Cell membrane</keyword>
<evidence type="ECO:0000313" key="8">
    <source>
        <dbReference type="EMBL" id="VFJ73186.1"/>
    </source>
</evidence>
<dbReference type="PANTHER" id="PTHR23291:SF115">
    <property type="entry name" value="MODULATOR OF FTSH PROTEASE YCCA"/>
    <property type="match status" value="1"/>
</dbReference>
<dbReference type="GO" id="GO:0008233">
    <property type="term" value="F:peptidase activity"/>
    <property type="evidence" value="ECO:0007669"/>
    <property type="project" value="UniProtKB-KW"/>
</dbReference>
<feature type="transmembrane region" description="Helical" evidence="7">
    <location>
        <begin position="107"/>
        <end position="129"/>
    </location>
</feature>
<dbReference type="AlphaFoldDB" id="A0A450TW03"/>
<dbReference type="InterPro" id="IPR006214">
    <property type="entry name" value="Bax_inhibitor_1-related"/>
</dbReference>
<evidence type="ECO:0000256" key="5">
    <source>
        <dbReference type="ARBA" id="ARBA00022989"/>
    </source>
</evidence>
<evidence type="ECO:0000256" key="6">
    <source>
        <dbReference type="ARBA" id="ARBA00023136"/>
    </source>
</evidence>
<accession>A0A450TW03</accession>
<name>A0A450TW03_9GAMM</name>
<protein>
    <submittedName>
        <fullName evidence="8">Modulator of FtsH protease</fullName>
    </submittedName>
</protein>